<dbReference type="CDD" id="cd06171">
    <property type="entry name" value="Sigma70_r4"/>
    <property type="match status" value="1"/>
</dbReference>
<dbReference type="InterPro" id="IPR013324">
    <property type="entry name" value="RNA_pol_sigma_r3/r4-like"/>
</dbReference>
<dbReference type="GO" id="GO:0006352">
    <property type="term" value="P:DNA-templated transcription initiation"/>
    <property type="evidence" value="ECO:0007669"/>
    <property type="project" value="InterPro"/>
</dbReference>
<evidence type="ECO:0000256" key="4">
    <source>
        <dbReference type="ARBA" id="ARBA00023163"/>
    </source>
</evidence>
<keyword evidence="2" id="KW-0805">Transcription regulation</keyword>
<dbReference type="InterPro" id="IPR036388">
    <property type="entry name" value="WH-like_DNA-bd_sf"/>
</dbReference>
<proteinExistence type="inferred from homology"/>
<dbReference type="Proteomes" id="UP000280296">
    <property type="component" value="Unassembled WGS sequence"/>
</dbReference>
<evidence type="ECO:0000256" key="2">
    <source>
        <dbReference type="ARBA" id="ARBA00023015"/>
    </source>
</evidence>
<dbReference type="InterPro" id="IPR013325">
    <property type="entry name" value="RNA_pol_sigma_r2"/>
</dbReference>
<evidence type="ECO:0000256" key="3">
    <source>
        <dbReference type="ARBA" id="ARBA00023082"/>
    </source>
</evidence>
<dbReference type="SUPFAM" id="SSF88946">
    <property type="entry name" value="Sigma2 domain of RNA polymerase sigma factors"/>
    <property type="match status" value="1"/>
</dbReference>
<reference evidence="7 8" key="1">
    <citation type="submission" date="2018-12" db="EMBL/GenBank/DDBJ databases">
        <authorList>
            <person name="Toschakov S.V."/>
        </authorList>
    </citation>
    <scope>NUCLEOTIDE SEQUENCE [LARGE SCALE GENOMIC DNA]</scope>
    <source>
        <strain evidence="7 8">GM2012</strain>
    </source>
</reference>
<feature type="domain" description="RNA polymerase sigma factor 70 region 4 type 2" evidence="6">
    <location>
        <begin position="134"/>
        <end position="186"/>
    </location>
</feature>
<dbReference type="AlphaFoldDB" id="A0A432MQE7"/>
<evidence type="ECO:0000313" key="8">
    <source>
        <dbReference type="Proteomes" id="UP000280296"/>
    </source>
</evidence>
<dbReference type="EMBL" id="RYZH01000001">
    <property type="protein sequence ID" value="RUL89704.1"/>
    <property type="molecule type" value="Genomic_DNA"/>
</dbReference>
<dbReference type="OrthoDB" id="9795666at2"/>
<sequence length="216" mass="24445">MVIATVSEEQVRSVRWSNVAALVVRAREGDREAFGQLVEQFQRTVYAVALSRLGNASEAMELTQEVFLHVMGRLDQLREPERFAGWLRQVTVRMAINRATRRVPPASIEDEVLDGAAAHRDEPIDELIARERARRLWDAMNTLKPLDREALVAFYIRGLSLVEIAEDLGVPIGTVKRRLHTARKRLKAQLRADAADPEEWSDLPEDEEEDALAIVA</sequence>
<evidence type="ECO:0000256" key="1">
    <source>
        <dbReference type="ARBA" id="ARBA00010641"/>
    </source>
</evidence>
<dbReference type="Gene3D" id="1.10.10.10">
    <property type="entry name" value="Winged helix-like DNA-binding domain superfamily/Winged helix DNA-binding domain"/>
    <property type="match status" value="1"/>
</dbReference>
<accession>A0A432MQE7</accession>
<dbReference type="InterPro" id="IPR014284">
    <property type="entry name" value="RNA_pol_sigma-70_dom"/>
</dbReference>
<organism evidence="7 8">
    <name type="scientific">Tautonia sociabilis</name>
    <dbReference type="NCBI Taxonomy" id="2080755"/>
    <lineage>
        <taxon>Bacteria</taxon>
        <taxon>Pseudomonadati</taxon>
        <taxon>Planctomycetota</taxon>
        <taxon>Planctomycetia</taxon>
        <taxon>Isosphaerales</taxon>
        <taxon>Isosphaeraceae</taxon>
        <taxon>Tautonia</taxon>
    </lineage>
</organism>
<dbReference type="Gene3D" id="1.10.1740.10">
    <property type="match status" value="1"/>
</dbReference>
<dbReference type="PANTHER" id="PTHR43133:SF51">
    <property type="entry name" value="RNA POLYMERASE SIGMA FACTOR"/>
    <property type="match status" value="1"/>
</dbReference>
<dbReference type="NCBIfam" id="TIGR02937">
    <property type="entry name" value="sigma70-ECF"/>
    <property type="match status" value="1"/>
</dbReference>
<feature type="domain" description="RNA polymerase sigma-70 region 2" evidence="5">
    <location>
        <begin position="37"/>
        <end position="102"/>
    </location>
</feature>
<dbReference type="SUPFAM" id="SSF88659">
    <property type="entry name" value="Sigma3 and sigma4 domains of RNA polymerase sigma factors"/>
    <property type="match status" value="1"/>
</dbReference>
<dbReference type="Pfam" id="PF04542">
    <property type="entry name" value="Sigma70_r2"/>
    <property type="match status" value="1"/>
</dbReference>
<dbReference type="Pfam" id="PF08281">
    <property type="entry name" value="Sigma70_r4_2"/>
    <property type="match status" value="1"/>
</dbReference>
<gene>
    <name evidence="7" type="ORF">TsocGM_00635</name>
</gene>
<reference evidence="7 8" key="2">
    <citation type="submission" date="2019-01" db="EMBL/GenBank/DDBJ databases">
        <title>Tautonia sociabilis, a novel thermotolerant planctomycete of Isosphaeraceae family, isolated from a 4000 m deep subterranean habitat.</title>
        <authorList>
            <person name="Kovaleva O.L."/>
            <person name="Elcheninov A.G."/>
            <person name="Van Heerden E."/>
            <person name="Toshchakov S.V."/>
            <person name="Novikov A."/>
            <person name="Bonch-Osmolovskaya E.A."/>
            <person name="Kublanov I.V."/>
        </authorList>
    </citation>
    <scope>NUCLEOTIDE SEQUENCE [LARGE SCALE GENOMIC DNA]</scope>
    <source>
        <strain evidence="7 8">GM2012</strain>
    </source>
</reference>
<dbReference type="InterPro" id="IPR007627">
    <property type="entry name" value="RNA_pol_sigma70_r2"/>
</dbReference>
<protein>
    <submittedName>
        <fullName evidence="7">Sigma-70 family RNA polymerase sigma factor</fullName>
    </submittedName>
</protein>
<dbReference type="InterPro" id="IPR013249">
    <property type="entry name" value="RNA_pol_sigma70_r4_t2"/>
</dbReference>
<dbReference type="InterPro" id="IPR039425">
    <property type="entry name" value="RNA_pol_sigma-70-like"/>
</dbReference>
<keyword evidence="8" id="KW-1185">Reference proteome</keyword>
<evidence type="ECO:0000259" key="6">
    <source>
        <dbReference type="Pfam" id="PF08281"/>
    </source>
</evidence>
<dbReference type="GO" id="GO:0003677">
    <property type="term" value="F:DNA binding"/>
    <property type="evidence" value="ECO:0007669"/>
    <property type="project" value="InterPro"/>
</dbReference>
<name>A0A432MQE7_9BACT</name>
<keyword evidence="3" id="KW-0731">Sigma factor</keyword>
<comment type="caution">
    <text evidence="7">The sequence shown here is derived from an EMBL/GenBank/DDBJ whole genome shotgun (WGS) entry which is preliminary data.</text>
</comment>
<comment type="similarity">
    <text evidence="1">Belongs to the sigma-70 factor family. ECF subfamily.</text>
</comment>
<evidence type="ECO:0000313" key="7">
    <source>
        <dbReference type="EMBL" id="RUL89704.1"/>
    </source>
</evidence>
<evidence type="ECO:0000259" key="5">
    <source>
        <dbReference type="Pfam" id="PF04542"/>
    </source>
</evidence>
<dbReference type="PANTHER" id="PTHR43133">
    <property type="entry name" value="RNA POLYMERASE ECF-TYPE SIGMA FACTO"/>
    <property type="match status" value="1"/>
</dbReference>
<keyword evidence="4" id="KW-0804">Transcription</keyword>
<dbReference type="GO" id="GO:0016987">
    <property type="term" value="F:sigma factor activity"/>
    <property type="evidence" value="ECO:0007669"/>
    <property type="project" value="UniProtKB-KW"/>
</dbReference>